<evidence type="ECO:0000256" key="3">
    <source>
        <dbReference type="ARBA" id="ARBA00006341"/>
    </source>
</evidence>
<protein>
    <recommendedName>
        <fullName evidence="5">acetolactate synthase</fullName>
        <ecNumber evidence="5">2.2.1.6</ecNumber>
    </recommendedName>
</protein>
<dbReference type="Gene3D" id="3.30.70.260">
    <property type="match status" value="1"/>
</dbReference>
<sequence>MTSNTNITTQQNSFVVNLPSSSSPQAILTLIVNNHPGVMSHICGLFARRAYNMEGILCLPINDCDTSLSRIWLKVNEDTRLAQIIAQLKKLQDVKEVLECPIDHPIFKQVAPYFVQTL</sequence>
<gene>
    <name evidence="10" type="primary">ilvN</name>
    <name evidence="10" type="ORF">ACFFIT_11635</name>
</gene>
<dbReference type="RefSeq" id="WP_385877848.1">
    <property type="nucleotide sequence ID" value="NZ_JBHLXE010000108.1"/>
</dbReference>
<accession>A0ABV6CCK3</accession>
<evidence type="ECO:0000256" key="1">
    <source>
        <dbReference type="ARBA" id="ARBA00004974"/>
    </source>
</evidence>
<dbReference type="InterPro" id="IPR054480">
    <property type="entry name" value="AHAS_small-like_ACT"/>
</dbReference>
<keyword evidence="7" id="KW-0100">Branched-chain amino acid biosynthesis</keyword>
<keyword evidence="11" id="KW-1185">Reference proteome</keyword>
<name>A0ABV6CCK3_9GAMM</name>
<comment type="subunit">
    <text evidence="4">Dimer of large and small chains.</text>
</comment>
<comment type="similarity">
    <text evidence="3">Belongs to the acetolactate synthase small subunit family.</text>
</comment>
<evidence type="ECO:0000256" key="6">
    <source>
        <dbReference type="ARBA" id="ARBA00022605"/>
    </source>
</evidence>
<evidence type="ECO:0000256" key="2">
    <source>
        <dbReference type="ARBA" id="ARBA00005025"/>
    </source>
</evidence>
<dbReference type="PROSITE" id="PS51671">
    <property type="entry name" value="ACT"/>
    <property type="match status" value="1"/>
</dbReference>
<feature type="domain" description="ACT" evidence="9">
    <location>
        <begin position="27"/>
        <end position="102"/>
    </location>
</feature>
<dbReference type="PANTHER" id="PTHR30239">
    <property type="entry name" value="ACETOLACTATE SYNTHASE SMALL SUBUNIT"/>
    <property type="match status" value="1"/>
</dbReference>
<dbReference type="Proteomes" id="UP001589758">
    <property type="component" value="Unassembled WGS sequence"/>
</dbReference>
<evidence type="ECO:0000256" key="8">
    <source>
        <dbReference type="ARBA" id="ARBA00048670"/>
    </source>
</evidence>
<evidence type="ECO:0000256" key="4">
    <source>
        <dbReference type="ARBA" id="ARBA00011744"/>
    </source>
</evidence>
<dbReference type="EMBL" id="JBHLXE010000108">
    <property type="protein sequence ID" value="MFC0180722.1"/>
    <property type="molecule type" value="Genomic_DNA"/>
</dbReference>
<dbReference type="InterPro" id="IPR002912">
    <property type="entry name" value="ACT_dom"/>
</dbReference>
<comment type="catalytic activity">
    <reaction evidence="8">
        <text>2 pyruvate + H(+) = (2S)-2-acetolactate + CO2</text>
        <dbReference type="Rhea" id="RHEA:25249"/>
        <dbReference type="ChEBI" id="CHEBI:15361"/>
        <dbReference type="ChEBI" id="CHEBI:15378"/>
        <dbReference type="ChEBI" id="CHEBI:16526"/>
        <dbReference type="ChEBI" id="CHEBI:58476"/>
        <dbReference type="EC" id="2.2.1.6"/>
    </reaction>
</comment>
<dbReference type="GO" id="GO:0003984">
    <property type="term" value="F:acetolactate synthase activity"/>
    <property type="evidence" value="ECO:0007669"/>
    <property type="project" value="UniProtKB-EC"/>
</dbReference>
<evidence type="ECO:0000313" key="11">
    <source>
        <dbReference type="Proteomes" id="UP001589758"/>
    </source>
</evidence>
<dbReference type="NCBIfam" id="NF006036">
    <property type="entry name" value="PRK08178.1"/>
    <property type="match status" value="1"/>
</dbReference>
<keyword evidence="10" id="KW-0808">Transferase</keyword>
<dbReference type="CDD" id="cd04878">
    <property type="entry name" value="ACT_AHAS"/>
    <property type="match status" value="1"/>
</dbReference>
<comment type="pathway">
    <text evidence="1">Amino-acid biosynthesis; L-isoleucine biosynthesis; L-isoleucine from 2-oxobutanoate: step 1/4.</text>
</comment>
<reference evidence="10 11" key="1">
    <citation type="submission" date="2024-09" db="EMBL/GenBank/DDBJ databases">
        <authorList>
            <person name="Sun Q."/>
            <person name="Mori K."/>
        </authorList>
    </citation>
    <scope>NUCLEOTIDE SEQUENCE [LARGE SCALE GENOMIC DNA]</scope>
    <source>
        <strain evidence="10 11">CCM 8545</strain>
    </source>
</reference>
<dbReference type="SUPFAM" id="SSF55021">
    <property type="entry name" value="ACT-like"/>
    <property type="match status" value="1"/>
</dbReference>
<keyword evidence="6" id="KW-0028">Amino-acid biosynthesis</keyword>
<evidence type="ECO:0000256" key="5">
    <source>
        <dbReference type="ARBA" id="ARBA00013145"/>
    </source>
</evidence>
<proteinExistence type="inferred from homology"/>
<dbReference type="InterPro" id="IPR045865">
    <property type="entry name" value="ACT-like_dom_sf"/>
</dbReference>
<organism evidence="10 11">
    <name type="scientific">Thorsellia kenyensis</name>
    <dbReference type="NCBI Taxonomy" id="1549888"/>
    <lineage>
        <taxon>Bacteria</taxon>
        <taxon>Pseudomonadati</taxon>
        <taxon>Pseudomonadota</taxon>
        <taxon>Gammaproteobacteria</taxon>
        <taxon>Enterobacterales</taxon>
        <taxon>Thorselliaceae</taxon>
        <taxon>Thorsellia</taxon>
    </lineage>
</organism>
<evidence type="ECO:0000256" key="7">
    <source>
        <dbReference type="ARBA" id="ARBA00023304"/>
    </source>
</evidence>
<comment type="caution">
    <text evidence="10">The sequence shown here is derived from an EMBL/GenBank/DDBJ whole genome shotgun (WGS) entry which is preliminary data.</text>
</comment>
<evidence type="ECO:0000313" key="10">
    <source>
        <dbReference type="EMBL" id="MFC0180722.1"/>
    </source>
</evidence>
<dbReference type="InterPro" id="IPR004789">
    <property type="entry name" value="Acetalactate_synth_ssu"/>
</dbReference>
<dbReference type="InterPro" id="IPR039557">
    <property type="entry name" value="AHAS_ACT"/>
</dbReference>
<dbReference type="EC" id="2.2.1.6" evidence="5"/>
<evidence type="ECO:0000259" key="9">
    <source>
        <dbReference type="PROSITE" id="PS51671"/>
    </source>
</evidence>
<comment type="pathway">
    <text evidence="2">Amino-acid biosynthesis; L-valine biosynthesis; L-valine from pyruvate: step 1/4.</text>
</comment>
<dbReference type="Pfam" id="PF22629">
    <property type="entry name" value="ACT_AHAS_ss"/>
    <property type="match status" value="1"/>
</dbReference>
<dbReference type="PANTHER" id="PTHR30239:SF4">
    <property type="entry name" value="ACETOLACTATE SYNTHASE ISOZYME 1 SMALL SUBUNIT"/>
    <property type="match status" value="1"/>
</dbReference>